<feature type="signal peptide" evidence="1">
    <location>
        <begin position="1"/>
        <end position="24"/>
    </location>
</feature>
<dbReference type="Proteomes" id="UP001597459">
    <property type="component" value="Unassembled WGS sequence"/>
</dbReference>
<reference evidence="3" key="1">
    <citation type="journal article" date="2019" name="Int. J. Syst. Evol. Microbiol.">
        <title>The Global Catalogue of Microorganisms (GCM) 10K type strain sequencing project: providing services to taxonomists for standard genome sequencing and annotation.</title>
        <authorList>
            <consortium name="The Broad Institute Genomics Platform"/>
            <consortium name="The Broad Institute Genome Sequencing Center for Infectious Disease"/>
            <person name="Wu L."/>
            <person name="Ma J."/>
        </authorList>
    </citation>
    <scope>NUCLEOTIDE SEQUENCE [LARGE SCALE GENOMIC DNA]</scope>
    <source>
        <strain evidence="3">KCTC 42423</strain>
    </source>
</reference>
<dbReference type="EMBL" id="JBHULX010000048">
    <property type="protein sequence ID" value="MFD2593479.1"/>
    <property type="molecule type" value="Genomic_DNA"/>
</dbReference>
<organism evidence="2 3">
    <name type="scientific">Aquimarina hainanensis</name>
    <dbReference type="NCBI Taxonomy" id="1578017"/>
    <lineage>
        <taxon>Bacteria</taxon>
        <taxon>Pseudomonadati</taxon>
        <taxon>Bacteroidota</taxon>
        <taxon>Flavobacteriia</taxon>
        <taxon>Flavobacteriales</taxon>
        <taxon>Flavobacteriaceae</taxon>
        <taxon>Aquimarina</taxon>
    </lineage>
</organism>
<comment type="caution">
    <text evidence="2">The sequence shown here is derived from an EMBL/GenBank/DDBJ whole genome shotgun (WGS) entry which is preliminary data.</text>
</comment>
<protein>
    <submittedName>
        <fullName evidence="2">Carboxypeptidase-like regulatory domain-containing protein</fullName>
    </submittedName>
</protein>
<gene>
    <name evidence="2" type="ORF">ACFSTE_21760</name>
</gene>
<feature type="chain" id="PRO_5045222555" evidence="1">
    <location>
        <begin position="25"/>
        <end position="268"/>
    </location>
</feature>
<dbReference type="SUPFAM" id="SSF49464">
    <property type="entry name" value="Carboxypeptidase regulatory domain-like"/>
    <property type="match status" value="1"/>
</dbReference>
<evidence type="ECO:0000313" key="3">
    <source>
        <dbReference type="Proteomes" id="UP001597459"/>
    </source>
</evidence>
<keyword evidence="1" id="KW-0732">Signal</keyword>
<dbReference type="InterPro" id="IPR008969">
    <property type="entry name" value="CarboxyPept-like_regulatory"/>
</dbReference>
<keyword evidence="3" id="KW-1185">Reference proteome</keyword>
<evidence type="ECO:0000256" key="1">
    <source>
        <dbReference type="SAM" id="SignalP"/>
    </source>
</evidence>
<accession>A0ABW5NEN9</accession>
<evidence type="ECO:0000313" key="2">
    <source>
        <dbReference type="EMBL" id="MFD2593479.1"/>
    </source>
</evidence>
<name>A0ABW5NEN9_9FLAO</name>
<dbReference type="Pfam" id="PF13715">
    <property type="entry name" value="CarbopepD_reg_2"/>
    <property type="match status" value="1"/>
</dbReference>
<sequence>MKNNYLFKHSGLLIFYMIFCMGHAQEHFELTGKIQGKDSDITGVLVFNLNTNKHTITDKDGVFTIDVNVSDTIRLTAVQYDTKQIAITDNIIQQKTILIELHERTISLDEVVITPFSLFNSEKDTILFISPSSLGLPNNKIKAKRKNERLLFEADHGKFIEFGASPFGVGVAVNLNKILNRLSRRTKKLKHRLTLDKNTSIEKEIIAVFPKKTIAEAFGIPYINIDDFISFCIHQTDFHLLYNTKSVLDVFEYMKNKSREYKKANGIH</sequence>
<proteinExistence type="predicted"/>
<dbReference type="RefSeq" id="WP_378254089.1">
    <property type="nucleotide sequence ID" value="NZ_JBHSJV010000001.1"/>
</dbReference>